<evidence type="ECO:0000313" key="11">
    <source>
        <dbReference type="Proteomes" id="UP001555826"/>
    </source>
</evidence>
<dbReference type="InterPro" id="IPR006101">
    <property type="entry name" value="Glyco_hydro_2"/>
</dbReference>
<sequence>MREWLEPEHVGRRREPVGTLRRAVPDDGFTCIDLDGDWEFQLRAHPEAAELTTWRTAQVPGCWTTEPSLWGEVADPPWYTNDQMPWPDLPPTPPTAHNPTGVYRRDVTVPADWAGQRVLLHVGAAESTLLVRVDGEPVGSSTDSHLAAEFDITPWAAPGATVQVELTVVKWSASTFVEDQDQWWHGGITRSVRLFTRPSLHLSDVRTVADADGRLSVDVRVGCDGGEGARRGYLPAGWRIDVRLGETALAFDAAAHQRDLDDERISLYRGRARFRGEFPGIATWTAENPVLHDVTVELRDADGTLVDSEVQRVGFRTVEVVGPDLLVNGRRIFVRGMNRHDRDPLTGRVVTTAQVREELLTLKRFGFNAVRTSHYPNDPTFYDLTDELGFYVVDEANIESHAWAHEICDDPAYLPAFTQRVARMVRRDRNHPSVIVWSLGNESDYGANHDAVAAWIRRDDPTRPVQYEGAIKDDWSAGFAASDIVCPMYAHLDQMVEHVTQHPPLRPVIQCEYSHAMGNSNGSLSDYWAAIESLPGLQGGFIWEFADHGILQREDDRLPAGRAGAGQFADGVPAAGFRWAHGGDFGDTPNDGAFCLDGVVLPDGTPKPAMYEHRELASPVRLSLEDGVLRVRNALDFSGLGHLRGQWVLESSDGTSLSAPADLPDLAAGCTAVVEVPAELAEAGAGERWLQLVVTQAEGTAWNPAGAEVSRPCVRLPDRARDVAEGTRSPVVVDATGALEFPGLARPELTLWRDPTDNDDIAGDGARWVAAGLRDAQPAVVAVEGSAVVSVLKTTAGEVRHTQALRWDERGLHCVDTVVLPDGLDDVPRVGVRVPLAGAAIGARWFGTGPWETYPDRCAAPVGWHELPVADLAVPYVRPQENGARTHVRELAVTTTAGVLRFSFDQPVTVTVHADAVVVDVAHRGLGSASCGPNALPPYRITTGTHTWSWSVEHEDRTDAPS</sequence>
<dbReference type="Pfam" id="PF00703">
    <property type="entry name" value="Glyco_hydro_2"/>
    <property type="match status" value="1"/>
</dbReference>
<dbReference type="PRINTS" id="PR00132">
    <property type="entry name" value="GLHYDRLASE2"/>
</dbReference>
<evidence type="ECO:0000256" key="6">
    <source>
        <dbReference type="ARBA" id="ARBA00023295"/>
    </source>
</evidence>
<comment type="catalytic activity">
    <reaction evidence="1 8">
        <text>Hydrolysis of terminal non-reducing beta-D-galactose residues in beta-D-galactosides.</text>
        <dbReference type="EC" id="3.2.1.23"/>
    </reaction>
</comment>
<comment type="caution">
    <text evidence="10">The sequence shown here is derived from an EMBL/GenBank/DDBJ whole genome shotgun (WGS) entry which is preliminary data.</text>
</comment>
<dbReference type="SUPFAM" id="SSF49785">
    <property type="entry name" value="Galactose-binding domain-like"/>
    <property type="match status" value="1"/>
</dbReference>
<dbReference type="PROSITE" id="PS00719">
    <property type="entry name" value="GLYCOSYL_HYDROL_F2_1"/>
    <property type="match status" value="1"/>
</dbReference>
<dbReference type="GO" id="GO:0016787">
    <property type="term" value="F:hydrolase activity"/>
    <property type="evidence" value="ECO:0007669"/>
    <property type="project" value="UniProtKB-KW"/>
</dbReference>
<organism evidence="10 11">
    <name type="scientific">Kineococcus endophyticus</name>
    <dbReference type="NCBI Taxonomy" id="1181883"/>
    <lineage>
        <taxon>Bacteria</taxon>
        <taxon>Bacillati</taxon>
        <taxon>Actinomycetota</taxon>
        <taxon>Actinomycetes</taxon>
        <taxon>Kineosporiales</taxon>
        <taxon>Kineosporiaceae</taxon>
        <taxon>Kineococcus</taxon>
    </lineage>
</organism>
<dbReference type="Pfam" id="PF02837">
    <property type="entry name" value="Glyco_hydro_2_N"/>
    <property type="match status" value="1"/>
</dbReference>
<dbReference type="InterPro" id="IPR023230">
    <property type="entry name" value="Glyco_hydro_2_CS"/>
</dbReference>
<keyword evidence="11" id="KW-1185">Reference proteome</keyword>
<evidence type="ECO:0000259" key="9">
    <source>
        <dbReference type="SMART" id="SM01038"/>
    </source>
</evidence>
<dbReference type="Pfam" id="PF02836">
    <property type="entry name" value="Glyco_hydro_2_C"/>
    <property type="match status" value="1"/>
</dbReference>
<dbReference type="InterPro" id="IPR017853">
    <property type="entry name" value="GH"/>
</dbReference>
<dbReference type="SUPFAM" id="SSF74650">
    <property type="entry name" value="Galactose mutarotase-like"/>
    <property type="match status" value="1"/>
</dbReference>
<evidence type="ECO:0000256" key="7">
    <source>
        <dbReference type="ARBA" id="ARBA00032230"/>
    </source>
</evidence>
<feature type="domain" description="Beta galactosidase small chain/" evidence="9">
    <location>
        <begin position="723"/>
        <end position="953"/>
    </location>
</feature>
<evidence type="ECO:0000256" key="4">
    <source>
        <dbReference type="ARBA" id="ARBA00013303"/>
    </source>
</evidence>
<dbReference type="EC" id="3.2.1.23" evidence="3 8"/>
<evidence type="ECO:0000256" key="1">
    <source>
        <dbReference type="ARBA" id="ARBA00001412"/>
    </source>
</evidence>
<dbReference type="RefSeq" id="WP_367637864.1">
    <property type="nucleotide sequence ID" value="NZ_JBFNQN010000006.1"/>
</dbReference>
<dbReference type="InterPro" id="IPR013783">
    <property type="entry name" value="Ig-like_fold"/>
</dbReference>
<dbReference type="InterPro" id="IPR006104">
    <property type="entry name" value="Glyco_hydro_2_N"/>
</dbReference>
<evidence type="ECO:0000256" key="8">
    <source>
        <dbReference type="RuleBase" id="RU361154"/>
    </source>
</evidence>
<evidence type="ECO:0000256" key="5">
    <source>
        <dbReference type="ARBA" id="ARBA00022801"/>
    </source>
</evidence>
<comment type="similarity">
    <text evidence="2 8">Belongs to the glycosyl hydrolase 2 family.</text>
</comment>
<dbReference type="Pfam" id="PF16353">
    <property type="entry name" value="LacZ_4"/>
    <property type="match status" value="1"/>
</dbReference>
<dbReference type="PROSITE" id="PS00608">
    <property type="entry name" value="GLYCOSYL_HYDROL_F2_2"/>
    <property type="match status" value="1"/>
</dbReference>
<keyword evidence="6 8" id="KW-0326">Glycosidase</keyword>
<accession>A0ABV3P5S8</accession>
<dbReference type="Gene3D" id="2.70.98.10">
    <property type="match status" value="1"/>
</dbReference>
<dbReference type="InterPro" id="IPR036156">
    <property type="entry name" value="Beta-gal/glucu_dom_sf"/>
</dbReference>
<evidence type="ECO:0000313" key="10">
    <source>
        <dbReference type="EMBL" id="MEW9264975.1"/>
    </source>
</evidence>
<dbReference type="InterPro" id="IPR006103">
    <property type="entry name" value="Glyco_hydro_2_cat"/>
</dbReference>
<dbReference type="InterPro" id="IPR004199">
    <property type="entry name" value="B-gal_small/dom_5"/>
</dbReference>
<evidence type="ECO:0000256" key="2">
    <source>
        <dbReference type="ARBA" id="ARBA00007401"/>
    </source>
</evidence>
<dbReference type="Pfam" id="PF02929">
    <property type="entry name" value="Bgal_small_N"/>
    <property type="match status" value="1"/>
</dbReference>
<gene>
    <name evidence="10" type="ORF">AB1207_09470</name>
</gene>
<dbReference type="EMBL" id="JBFNQN010000006">
    <property type="protein sequence ID" value="MEW9264975.1"/>
    <property type="molecule type" value="Genomic_DNA"/>
</dbReference>
<dbReference type="SMART" id="SM01038">
    <property type="entry name" value="Bgal_small_N"/>
    <property type="match status" value="1"/>
</dbReference>
<dbReference type="PANTHER" id="PTHR46323">
    <property type="entry name" value="BETA-GALACTOSIDASE"/>
    <property type="match status" value="1"/>
</dbReference>
<dbReference type="SUPFAM" id="SSF51445">
    <property type="entry name" value="(Trans)glycosidases"/>
    <property type="match status" value="1"/>
</dbReference>
<dbReference type="InterPro" id="IPR008979">
    <property type="entry name" value="Galactose-bd-like_sf"/>
</dbReference>
<dbReference type="InterPro" id="IPR011013">
    <property type="entry name" value="Gal_mutarotase_sf_dom"/>
</dbReference>
<dbReference type="SUPFAM" id="SSF49303">
    <property type="entry name" value="beta-Galactosidase/glucuronidase domain"/>
    <property type="match status" value="2"/>
</dbReference>
<dbReference type="Proteomes" id="UP001555826">
    <property type="component" value="Unassembled WGS sequence"/>
</dbReference>
<dbReference type="InterPro" id="IPR050347">
    <property type="entry name" value="Bact_Beta-galactosidase"/>
</dbReference>
<dbReference type="Gene3D" id="2.60.40.10">
    <property type="entry name" value="Immunoglobulins"/>
    <property type="match status" value="2"/>
</dbReference>
<dbReference type="InterPro" id="IPR023232">
    <property type="entry name" value="Glyco_hydro_2_AS"/>
</dbReference>
<dbReference type="Gene3D" id="3.20.20.80">
    <property type="entry name" value="Glycosidases"/>
    <property type="match status" value="1"/>
</dbReference>
<dbReference type="InterPro" id="IPR006102">
    <property type="entry name" value="Ig-like_GH2"/>
</dbReference>
<keyword evidence="5 8" id="KW-0378">Hydrolase</keyword>
<dbReference type="InterPro" id="IPR032312">
    <property type="entry name" value="LacZ_4"/>
</dbReference>
<dbReference type="Gene3D" id="2.60.120.260">
    <property type="entry name" value="Galactose-binding domain-like"/>
    <property type="match status" value="1"/>
</dbReference>
<evidence type="ECO:0000256" key="3">
    <source>
        <dbReference type="ARBA" id="ARBA00012756"/>
    </source>
</evidence>
<dbReference type="PANTHER" id="PTHR46323:SF2">
    <property type="entry name" value="BETA-GALACTOSIDASE"/>
    <property type="match status" value="1"/>
</dbReference>
<dbReference type="InterPro" id="IPR014718">
    <property type="entry name" value="GH-type_carb-bd"/>
</dbReference>
<protein>
    <recommendedName>
        <fullName evidence="4 8">Beta-galactosidase</fullName>
        <ecNumber evidence="3 8">3.2.1.23</ecNumber>
    </recommendedName>
    <alternativeName>
        <fullName evidence="7 8">Lactase</fullName>
    </alternativeName>
</protein>
<reference evidence="10 11" key="1">
    <citation type="submission" date="2024-07" db="EMBL/GenBank/DDBJ databases">
        <authorList>
            <person name="Thanompreechachai J."/>
            <person name="Duangmal K."/>
        </authorList>
    </citation>
    <scope>NUCLEOTIDE SEQUENCE [LARGE SCALE GENOMIC DNA]</scope>
    <source>
        <strain evidence="10 11">KCTC 19886</strain>
    </source>
</reference>
<proteinExistence type="inferred from homology"/>
<name>A0ABV3P5S8_9ACTN</name>